<dbReference type="Proteomes" id="UP001186944">
    <property type="component" value="Unassembled WGS sequence"/>
</dbReference>
<dbReference type="InterPro" id="IPR016197">
    <property type="entry name" value="Chromo-like_dom_sf"/>
</dbReference>
<feature type="compositionally biased region" description="Basic and acidic residues" evidence="1">
    <location>
        <begin position="202"/>
        <end position="216"/>
    </location>
</feature>
<evidence type="ECO:0000259" key="3">
    <source>
        <dbReference type="PROSITE" id="PS50994"/>
    </source>
</evidence>
<evidence type="ECO:0000259" key="2">
    <source>
        <dbReference type="PROSITE" id="PS50013"/>
    </source>
</evidence>
<comment type="caution">
    <text evidence="4">The sequence shown here is derived from an EMBL/GenBank/DDBJ whole genome shotgun (WGS) entry which is preliminary data.</text>
</comment>
<dbReference type="EMBL" id="VSWD01000002">
    <property type="protein sequence ID" value="KAK3107167.1"/>
    <property type="molecule type" value="Genomic_DNA"/>
</dbReference>
<dbReference type="Pfam" id="PF00385">
    <property type="entry name" value="Chromo"/>
    <property type="match status" value="1"/>
</dbReference>
<dbReference type="GO" id="GO:0015074">
    <property type="term" value="P:DNA integration"/>
    <property type="evidence" value="ECO:0007669"/>
    <property type="project" value="InterPro"/>
</dbReference>
<dbReference type="InterPro" id="IPR000953">
    <property type="entry name" value="Chromo/chromo_shadow_dom"/>
</dbReference>
<dbReference type="PROSITE" id="PS50994">
    <property type="entry name" value="INTEGRASE"/>
    <property type="match status" value="1"/>
</dbReference>
<feature type="region of interest" description="Disordered" evidence="1">
    <location>
        <begin position="202"/>
        <end position="221"/>
    </location>
</feature>
<dbReference type="CDD" id="cd00024">
    <property type="entry name" value="CD_CSD"/>
    <property type="match status" value="1"/>
</dbReference>
<dbReference type="InterPro" id="IPR012337">
    <property type="entry name" value="RNaseH-like_sf"/>
</dbReference>
<dbReference type="PANTHER" id="PTHR46585:SF1">
    <property type="entry name" value="CHROMO DOMAIN-CONTAINING PROTEIN"/>
    <property type="match status" value="1"/>
</dbReference>
<dbReference type="SUPFAM" id="SSF53098">
    <property type="entry name" value="Ribonuclease H-like"/>
    <property type="match status" value="1"/>
</dbReference>
<dbReference type="Gene3D" id="2.40.50.40">
    <property type="match status" value="1"/>
</dbReference>
<evidence type="ECO:0000313" key="5">
    <source>
        <dbReference type="Proteomes" id="UP001186944"/>
    </source>
</evidence>
<keyword evidence="5" id="KW-1185">Reference proteome</keyword>
<feature type="domain" description="Integrase catalytic" evidence="3">
    <location>
        <begin position="25"/>
        <end position="188"/>
    </location>
</feature>
<reference evidence="4" key="1">
    <citation type="submission" date="2019-08" db="EMBL/GenBank/DDBJ databases">
        <title>The improved chromosome-level genome for the pearl oyster Pinctada fucata martensii using PacBio sequencing and Hi-C.</title>
        <authorList>
            <person name="Zheng Z."/>
        </authorList>
    </citation>
    <scope>NUCLEOTIDE SEQUENCE</scope>
    <source>
        <strain evidence="4">ZZ-2019</strain>
        <tissue evidence="4">Adductor muscle</tissue>
    </source>
</reference>
<protein>
    <recommendedName>
        <fullName evidence="6">Integrase catalytic domain-containing protein</fullName>
    </recommendedName>
</protein>
<organism evidence="4 5">
    <name type="scientific">Pinctada imbricata</name>
    <name type="common">Atlantic pearl-oyster</name>
    <name type="synonym">Pinctada martensii</name>
    <dbReference type="NCBI Taxonomy" id="66713"/>
    <lineage>
        <taxon>Eukaryota</taxon>
        <taxon>Metazoa</taxon>
        <taxon>Spiralia</taxon>
        <taxon>Lophotrochozoa</taxon>
        <taxon>Mollusca</taxon>
        <taxon>Bivalvia</taxon>
        <taxon>Autobranchia</taxon>
        <taxon>Pteriomorphia</taxon>
        <taxon>Pterioida</taxon>
        <taxon>Pterioidea</taxon>
        <taxon>Pteriidae</taxon>
        <taxon>Pinctada</taxon>
    </lineage>
</organism>
<gene>
    <name evidence="4" type="ORF">FSP39_008405</name>
</gene>
<proteinExistence type="predicted"/>
<dbReference type="AlphaFoldDB" id="A0AA88YVQ1"/>
<evidence type="ECO:0000256" key="1">
    <source>
        <dbReference type="SAM" id="MobiDB-lite"/>
    </source>
</evidence>
<evidence type="ECO:0000313" key="4">
    <source>
        <dbReference type="EMBL" id="KAK3107167.1"/>
    </source>
</evidence>
<dbReference type="PANTHER" id="PTHR46585">
    <property type="entry name" value="INTEGRASE CORE DOMAIN CONTAINING PROTEIN"/>
    <property type="match status" value="1"/>
</dbReference>
<dbReference type="InterPro" id="IPR023780">
    <property type="entry name" value="Chromo_domain"/>
</dbReference>
<dbReference type="PROSITE" id="PS50013">
    <property type="entry name" value="CHROMO_2"/>
    <property type="match status" value="1"/>
</dbReference>
<dbReference type="GO" id="GO:0003676">
    <property type="term" value="F:nucleic acid binding"/>
    <property type="evidence" value="ECO:0007669"/>
    <property type="project" value="InterPro"/>
</dbReference>
<dbReference type="Gene3D" id="3.30.420.10">
    <property type="entry name" value="Ribonuclease H-like superfamily/Ribonuclease H"/>
    <property type="match status" value="1"/>
</dbReference>
<dbReference type="InterPro" id="IPR001584">
    <property type="entry name" value="Integrase_cat-core"/>
</dbReference>
<dbReference type="Pfam" id="PF00665">
    <property type="entry name" value="rve"/>
    <property type="match status" value="1"/>
</dbReference>
<feature type="domain" description="Chromo" evidence="2">
    <location>
        <begin position="303"/>
        <end position="342"/>
    </location>
</feature>
<accession>A0AA88YVQ1</accession>
<dbReference type="InterPro" id="IPR036397">
    <property type="entry name" value="RNaseH_sf"/>
</dbReference>
<evidence type="ECO:0008006" key="6">
    <source>
        <dbReference type="Google" id="ProtNLM"/>
    </source>
</evidence>
<sequence length="342" mass="41025">MTFSKRSIGDKEHQIQHRNTKHNRLHINQRDQWTTGVDLGRPSAKLVTNGIWSLSIFVIDIFSRFLWVETLQDKRGTSVVAALKKVFAYGRKPFKIRHDGGSEFTNKTLDNFLKRNDVEHFQTYNTETKANYTERVIGTLKRILYRYFTHNKTYKFQNVLQDLVSSYNKRPHRGIFNLAPTDVNSKNEREIWRKTYLPKDQQDTDEKVKQDKTKVEKNKKRKHKSKTRFKFKIDDFVRVSFVRYVSQRAYHQSWSEELFKVKSRVLRENLPVYTLQDMAGDDIKWSYYQPELQKVTVKNDKLWSIEQILRKRKRKGQTECLIRWRGYPSKFDSWVQESKIKA</sequence>
<dbReference type="SUPFAM" id="SSF54160">
    <property type="entry name" value="Chromo domain-like"/>
    <property type="match status" value="1"/>
</dbReference>
<name>A0AA88YVQ1_PINIB</name>
<feature type="region of interest" description="Disordered" evidence="1">
    <location>
        <begin position="1"/>
        <end position="22"/>
    </location>
</feature>